<dbReference type="InterPro" id="IPR035906">
    <property type="entry name" value="MetI-like_sf"/>
</dbReference>
<comment type="subcellular location">
    <subcellularLocation>
        <location evidence="1 7">Cell membrane</location>
        <topology evidence="1 7">Multi-pass membrane protein</topology>
    </subcellularLocation>
</comment>
<feature type="transmembrane region" description="Helical" evidence="7">
    <location>
        <begin position="75"/>
        <end position="100"/>
    </location>
</feature>
<dbReference type="PANTHER" id="PTHR43386">
    <property type="entry name" value="OLIGOPEPTIDE TRANSPORT SYSTEM PERMEASE PROTEIN APPC"/>
    <property type="match status" value="1"/>
</dbReference>
<keyword evidence="3" id="KW-1003">Cell membrane</keyword>
<dbReference type="PANTHER" id="PTHR43386:SF1">
    <property type="entry name" value="D,D-DIPEPTIDE TRANSPORT SYSTEM PERMEASE PROTEIN DDPC-RELATED"/>
    <property type="match status" value="1"/>
</dbReference>
<keyword evidence="2 7" id="KW-0813">Transport</keyword>
<evidence type="ECO:0000256" key="4">
    <source>
        <dbReference type="ARBA" id="ARBA00022692"/>
    </source>
</evidence>
<dbReference type="GO" id="GO:0005886">
    <property type="term" value="C:plasma membrane"/>
    <property type="evidence" value="ECO:0007669"/>
    <property type="project" value="UniProtKB-SubCell"/>
</dbReference>
<dbReference type="GO" id="GO:0055085">
    <property type="term" value="P:transmembrane transport"/>
    <property type="evidence" value="ECO:0007669"/>
    <property type="project" value="InterPro"/>
</dbReference>
<dbReference type="CDD" id="cd06261">
    <property type="entry name" value="TM_PBP2"/>
    <property type="match status" value="1"/>
</dbReference>
<dbReference type="EMBL" id="CP034928">
    <property type="protein sequence ID" value="QAA76528.1"/>
    <property type="molecule type" value="Genomic_DNA"/>
</dbReference>
<name>A0A410FU97_BIPS1</name>
<reference evidence="10" key="1">
    <citation type="submission" date="2018-12" db="EMBL/GenBank/DDBJ databases">
        <title>Complete genome sequence of an uncultured bacterium of the candidate phylum Bipolaricaulota.</title>
        <authorList>
            <person name="Kadnikov V.V."/>
            <person name="Mardanov A.V."/>
            <person name="Beletsky A.V."/>
            <person name="Frank Y.A."/>
            <person name="Karnachuk O.V."/>
            <person name="Ravin N.V."/>
        </authorList>
    </citation>
    <scope>NUCLEOTIDE SEQUENCE [LARGE SCALE GENOMIC DNA]</scope>
</reference>
<comment type="similarity">
    <text evidence="7">Belongs to the binding-protein-dependent transport system permease family.</text>
</comment>
<evidence type="ECO:0000256" key="6">
    <source>
        <dbReference type="ARBA" id="ARBA00023136"/>
    </source>
</evidence>
<evidence type="ECO:0000256" key="7">
    <source>
        <dbReference type="RuleBase" id="RU363032"/>
    </source>
</evidence>
<keyword evidence="5 7" id="KW-1133">Transmembrane helix</keyword>
<dbReference type="InterPro" id="IPR000515">
    <property type="entry name" value="MetI-like"/>
</dbReference>
<dbReference type="Pfam" id="PF12911">
    <property type="entry name" value="OppC_N"/>
    <property type="match status" value="1"/>
</dbReference>
<evidence type="ECO:0000256" key="2">
    <source>
        <dbReference type="ARBA" id="ARBA00022448"/>
    </source>
</evidence>
<accession>A0A410FU97</accession>
<dbReference type="InterPro" id="IPR025966">
    <property type="entry name" value="OppC_N"/>
</dbReference>
<proteinExistence type="inferred from homology"/>
<keyword evidence="6 7" id="KW-0472">Membrane</keyword>
<feature type="domain" description="ABC transmembrane type-1" evidence="8">
    <location>
        <begin position="73"/>
        <end position="262"/>
    </location>
</feature>
<dbReference type="PROSITE" id="PS50928">
    <property type="entry name" value="ABC_TM1"/>
    <property type="match status" value="1"/>
</dbReference>
<feature type="transmembrane region" description="Helical" evidence="7">
    <location>
        <begin position="12"/>
        <end position="30"/>
    </location>
</feature>
<evidence type="ECO:0000313" key="9">
    <source>
        <dbReference type="EMBL" id="QAA76528.1"/>
    </source>
</evidence>
<evidence type="ECO:0000256" key="5">
    <source>
        <dbReference type="ARBA" id="ARBA00022989"/>
    </source>
</evidence>
<dbReference type="Pfam" id="PF00528">
    <property type="entry name" value="BPD_transp_1"/>
    <property type="match status" value="1"/>
</dbReference>
<sequence length="277" mass="29649">MSILKRLVKHRLALVGMVVILAFLVVAAFAPQLSPRDPLRFSLANKLRPPSGDYLLGTDELGRDLFSRILHGTRVSLMMAVVSVALGLVLGTPVGALSGFYGGASDILTQRLVDVLMAFPGILLAIMVVAVLGPGLWNTMLAVGISFAPTYVRVVRSSVLEIREREFVEAARAVGTDNLTIIRRHILPNCLAPLIVLSTLQMANAILWAAGLGFLGLGAQPPTPEWGTMLGRSQAYIRVAPHYAMFPGAAIALAVLGFNLLGDGLRDALDPRLRGRL</sequence>
<evidence type="ECO:0000313" key="10">
    <source>
        <dbReference type="Proteomes" id="UP000287233"/>
    </source>
</evidence>
<evidence type="ECO:0000256" key="1">
    <source>
        <dbReference type="ARBA" id="ARBA00004651"/>
    </source>
</evidence>
<dbReference type="SUPFAM" id="SSF161098">
    <property type="entry name" value="MetI-like"/>
    <property type="match status" value="1"/>
</dbReference>
<evidence type="ECO:0000256" key="3">
    <source>
        <dbReference type="ARBA" id="ARBA00022475"/>
    </source>
</evidence>
<organism evidence="9 10">
    <name type="scientific">Bipolaricaulis sibiricus</name>
    <dbReference type="NCBI Taxonomy" id="2501609"/>
    <lineage>
        <taxon>Bacteria</taxon>
        <taxon>Candidatus Bipolaricaulota</taxon>
        <taxon>Candidatus Bipolaricaulia</taxon>
        <taxon>Candidatus Bipolaricaulales</taxon>
        <taxon>Candidatus Bipolaricaulaceae</taxon>
        <taxon>Candidatus Bipolaricaulis</taxon>
    </lineage>
</organism>
<gene>
    <name evidence="9" type="ORF">BIP78_0762</name>
</gene>
<feature type="transmembrane region" description="Helical" evidence="7">
    <location>
        <begin position="239"/>
        <end position="262"/>
    </location>
</feature>
<dbReference type="KEGG" id="bih:BIP78_0762"/>
<dbReference type="InterPro" id="IPR050366">
    <property type="entry name" value="BP-dependent_transpt_permease"/>
</dbReference>
<protein>
    <submittedName>
        <fullName evidence="9">Dipeptide transport system permease protein DppC</fullName>
    </submittedName>
</protein>
<dbReference type="Proteomes" id="UP000287233">
    <property type="component" value="Chromosome"/>
</dbReference>
<feature type="transmembrane region" description="Helical" evidence="7">
    <location>
        <begin position="191"/>
        <end position="219"/>
    </location>
</feature>
<feature type="transmembrane region" description="Helical" evidence="7">
    <location>
        <begin position="112"/>
        <end position="130"/>
    </location>
</feature>
<evidence type="ECO:0000259" key="8">
    <source>
        <dbReference type="PROSITE" id="PS50928"/>
    </source>
</evidence>
<dbReference type="AlphaFoldDB" id="A0A410FU97"/>
<dbReference type="Gene3D" id="1.10.3720.10">
    <property type="entry name" value="MetI-like"/>
    <property type="match status" value="1"/>
</dbReference>
<keyword evidence="4 7" id="KW-0812">Transmembrane</keyword>